<dbReference type="RefSeq" id="WP_156705607.1">
    <property type="nucleotide sequence ID" value="NZ_CACRUX010000088.1"/>
</dbReference>
<feature type="transmembrane region" description="Helical" evidence="11">
    <location>
        <begin position="306"/>
        <end position="325"/>
    </location>
</feature>
<comment type="function">
    <text evidence="9">Part of the ABC transporter complex hrt involved in hemin import. Responsible for the translocation of the substrate across the membrane.</text>
</comment>
<dbReference type="Pfam" id="PF02687">
    <property type="entry name" value="FtsX"/>
    <property type="match status" value="1"/>
</dbReference>
<accession>A0A6N3EYE0</accession>
<evidence type="ECO:0000256" key="11">
    <source>
        <dbReference type="SAM" id="Phobius"/>
    </source>
</evidence>
<evidence type="ECO:0000259" key="12">
    <source>
        <dbReference type="Pfam" id="PF02687"/>
    </source>
</evidence>
<evidence type="ECO:0000256" key="7">
    <source>
        <dbReference type="ARBA" id="ARBA00022989"/>
    </source>
</evidence>
<dbReference type="Pfam" id="PF12704">
    <property type="entry name" value="MacB_PCD"/>
    <property type="match status" value="1"/>
</dbReference>
<dbReference type="GO" id="GO:0005886">
    <property type="term" value="C:plasma membrane"/>
    <property type="evidence" value="ECO:0007669"/>
    <property type="project" value="UniProtKB-SubCell"/>
</dbReference>
<comment type="subunit">
    <text evidence="3">The complex is composed of two ATP-binding proteins (HrtA), two transmembrane proteins (HrtB) and a solute-binding protein.</text>
</comment>
<dbReference type="PANTHER" id="PTHR43738">
    <property type="entry name" value="ABC TRANSPORTER, MEMBRANE PROTEIN"/>
    <property type="match status" value="1"/>
</dbReference>
<evidence type="ECO:0000256" key="2">
    <source>
        <dbReference type="ARBA" id="ARBA00008697"/>
    </source>
</evidence>
<keyword evidence="7 11" id="KW-1133">Transmembrane helix</keyword>
<feature type="transmembrane region" description="Helical" evidence="11">
    <location>
        <begin position="399"/>
        <end position="419"/>
    </location>
</feature>
<evidence type="ECO:0000259" key="13">
    <source>
        <dbReference type="Pfam" id="PF12704"/>
    </source>
</evidence>
<comment type="similarity">
    <text evidence="2">Belongs to the ABC-4 integral membrane protein family. HrtB subfamily.</text>
</comment>
<evidence type="ECO:0000256" key="8">
    <source>
        <dbReference type="ARBA" id="ARBA00023136"/>
    </source>
</evidence>
<keyword evidence="5" id="KW-1003">Cell membrane</keyword>
<reference evidence="14" key="1">
    <citation type="submission" date="2019-11" db="EMBL/GenBank/DDBJ databases">
        <authorList>
            <person name="Feng L."/>
        </authorList>
    </citation>
    <scope>NUCLEOTIDE SEQUENCE</scope>
    <source>
        <strain evidence="14">VrattiLFYP33</strain>
    </source>
</reference>
<keyword evidence="8 11" id="KW-0472">Membrane</keyword>
<dbReference type="EMBL" id="CACRUX010000088">
    <property type="protein sequence ID" value="VYU44427.1"/>
    <property type="molecule type" value="Genomic_DNA"/>
</dbReference>
<evidence type="ECO:0000256" key="4">
    <source>
        <dbReference type="ARBA" id="ARBA00016962"/>
    </source>
</evidence>
<dbReference type="InterPro" id="IPR003838">
    <property type="entry name" value="ABC3_permease_C"/>
</dbReference>
<organism evidence="14">
    <name type="scientific">Veillonella ratti</name>
    <dbReference type="NCBI Taxonomy" id="103892"/>
    <lineage>
        <taxon>Bacteria</taxon>
        <taxon>Bacillati</taxon>
        <taxon>Bacillota</taxon>
        <taxon>Negativicutes</taxon>
        <taxon>Veillonellales</taxon>
        <taxon>Veillonellaceae</taxon>
        <taxon>Veillonella</taxon>
    </lineage>
</organism>
<keyword evidence="6 11" id="KW-0812">Transmembrane</keyword>
<dbReference type="AlphaFoldDB" id="A0A6N3EYE0"/>
<feature type="domain" description="MacB-like periplasmic core" evidence="13">
    <location>
        <begin position="17"/>
        <end position="236"/>
    </location>
</feature>
<dbReference type="InterPro" id="IPR025857">
    <property type="entry name" value="MacB_PCD"/>
</dbReference>
<feature type="compositionally biased region" description="Low complexity" evidence="10">
    <location>
        <begin position="220"/>
        <end position="239"/>
    </location>
</feature>
<evidence type="ECO:0000256" key="1">
    <source>
        <dbReference type="ARBA" id="ARBA00004651"/>
    </source>
</evidence>
<sequence>MIRKIAWQQLWSKPLTTSLLLLVMALAVALSALVVSLGSGLQRGLIAATEPFTLLVGSPGSSQQFVLNTVFLQDKPLSNISYQEVTQLRANTKLVKQAIPLAFGDSVKGFRLVGTEPEIFTVRADNTKPEWLRLSSGRPFQTPFEAVIGQDVAKQLGLALGDTFYSTHGTLAKGKEHQEEKFTVVGILADTGGPYNQAVLTPIESIWELHAHGHKPNRVQGQLPKAAQAQAQAQAQEQVQDQDHSHDLSEKGDVTAIMVEPVGFGQAYTLAAQYVKRKDAQLVFPAQVITQLFNLMGRGEKVWQPIGYLLIGLAMAVVLVTAYLATVNRLRDYAILKALGATQKQLYSILIQQTAYVIGLGAVFGWLMGFGAYLGLAYALNTSSAIIMPLAISSASLQLTLLCIVVGLAVSLLPVYAFHRKAKQLHDVMN</sequence>
<evidence type="ECO:0000313" key="14">
    <source>
        <dbReference type="EMBL" id="VYU44427.1"/>
    </source>
</evidence>
<protein>
    <recommendedName>
        <fullName evidence="4">Putative hemin transport system permease protein HrtB</fullName>
    </recommendedName>
</protein>
<evidence type="ECO:0000256" key="3">
    <source>
        <dbReference type="ARBA" id="ARBA00011131"/>
    </source>
</evidence>
<feature type="domain" description="ABC3 transporter permease C-terminal" evidence="12">
    <location>
        <begin position="307"/>
        <end position="418"/>
    </location>
</feature>
<evidence type="ECO:0000256" key="9">
    <source>
        <dbReference type="ARBA" id="ARBA00024973"/>
    </source>
</evidence>
<gene>
    <name evidence="14" type="ORF">VRLFYP33_02068</name>
</gene>
<evidence type="ECO:0000256" key="6">
    <source>
        <dbReference type="ARBA" id="ARBA00022692"/>
    </source>
</evidence>
<feature type="region of interest" description="Disordered" evidence="10">
    <location>
        <begin position="216"/>
        <end position="247"/>
    </location>
</feature>
<evidence type="ECO:0000256" key="5">
    <source>
        <dbReference type="ARBA" id="ARBA00022475"/>
    </source>
</evidence>
<evidence type="ECO:0000256" key="10">
    <source>
        <dbReference type="SAM" id="MobiDB-lite"/>
    </source>
</evidence>
<feature type="transmembrane region" description="Helical" evidence="11">
    <location>
        <begin position="346"/>
        <end position="367"/>
    </location>
</feature>
<name>A0A6N3EYE0_9FIRM</name>
<dbReference type="PANTHER" id="PTHR43738:SF2">
    <property type="entry name" value="ABC TRANSPORTER PERMEASE"/>
    <property type="match status" value="1"/>
</dbReference>
<dbReference type="InterPro" id="IPR051125">
    <property type="entry name" value="ABC-4/HrtB_transporter"/>
</dbReference>
<comment type="subcellular location">
    <subcellularLocation>
        <location evidence="1">Cell membrane</location>
        <topology evidence="1">Multi-pass membrane protein</topology>
    </subcellularLocation>
</comment>
<proteinExistence type="inferred from homology"/>